<protein>
    <submittedName>
        <fullName evidence="2">Type II toxin-antitoxin system VapC family toxin</fullName>
    </submittedName>
</protein>
<dbReference type="Pfam" id="PF01850">
    <property type="entry name" value="PIN"/>
    <property type="match status" value="1"/>
</dbReference>
<dbReference type="PANTHER" id="PTHR42188:SF1">
    <property type="entry name" value="23S RRNA-SPECIFIC ENDONUCLEASE VAPC20"/>
    <property type="match status" value="1"/>
</dbReference>
<evidence type="ECO:0000313" key="3">
    <source>
        <dbReference type="Proteomes" id="UP000783037"/>
    </source>
</evidence>
<dbReference type="EMBL" id="SUTK01000044">
    <property type="protein sequence ID" value="MBE6502293.1"/>
    <property type="molecule type" value="Genomic_DNA"/>
</dbReference>
<dbReference type="InterPro" id="IPR029060">
    <property type="entry name" value="PIN-like_dom_sf"/>
</dbReference>
<dbReference type="CDD" id="cd09854">
    <property type="entry name" value="PIN_VapC-like"/>
    <property type="match status" value="1"/>
</dbReference>
<gene>
    <name evidence="2" type="ORF">E7Z79_07610</name>
</gene>
<dbReference type="SUPFAM" id="SSF88723">
    <property type="entry name" value="PIN domain-like"/>
    <property type="match status" value="1"/>
</dbReference>
<organism evidence="2 3">
    <name type="scientific">Methanobrevibacter thaueri</name>
    <dbReference type="NCBI Taxonomy" id="190975"/>
    <lineage>
        <taxon>Archaea</taxon>
        <taxon>Methanobacteriati</taxon>
        <taxon>Methanobacteriota</taxon>
        <taxon>Methanomada group</taxon>
        <taxon>Methanobacteria</taxon>
        <taxon>Methanobacteriales</taxon>
        <taxon>Methanobacteriaceae</taxon>
        <taxon>Methanobrevibacter</taxon>
    </lineage>
</organism>
<dbReference type="PANTHER" id="PTHR42188">
    <property type="entry name" value="23S RRNA-SPECIFIC ENDONUCLEASE VAPC20"/>
    <property type="match status" value="1"/>
</dbReference>
<proteinExistence type="predicted"/>
<feature type="domain" description="PIN" evidence="1">
    <location>
        <begin position="3"/>
        <end position="124"/>
    </location>
</feature>
<evidence type="ECO:0000313" key="2">
    <source>
        <dbReference type="EMBL" id="MBE6502293.1"/>
    </source>
</evidence>
<evidence type="ECO:0000259" key="1">
    <source>
        <dbReference type="Pfam" id="PF01850"/>
    </source>
</evidence>
<dbReference type="GO" id="GO:0004521">
    <property type="term" value="F:RNA endonuclease activity"/>
    <property type="evidence" value="ECO:0007669"/>
    <property type="project" value="InterPro"/>
</dbReference>
<dbReference type="Gene3D" id="3.40.50.1010">
    <property type="entry name" value="5'-nuclease"/>
    <property type="match status" value="1"/>
</dbReference>
<name>A0A8T3V6R8_9EURY</name>
<reference evidence="2" key="1">
    <citation type="submission" date="2019-04" db="EMBL/GenBank/DDBJ databases">
        <title>Evolution of Biomass-Degrading Anaerobic Consortia Revealed by Metagenomics.</title>
        <authorList>
            <person name="Peng X."/>
        </authorList>
    </citation>
    <scope>NUCLEOTIDE SEQUENCE</scope>
    <source>
        <strain evidence="2">SIG18</strain>
    </source>
</reference>
<dbReference type="AlphaFoldDB" id="A0A8T3V6R8"/>
<dbReference type="InterPro" id="IPR039018">
    <property type="entry name" value="VapC20-like"/>
</dbReference>
<dbReference type="InterPro" id="IPR002716">
    <property type="entry name" value="PIN_dom"/>
</dbReference>
<comment type="caution">
    <text evidence="2">The sequence shown here is derived from an EMBL/GenBank/DDBJ whole genome shotgun (WGS) entry which is preliminary data.</text>
</comment>
<accession>A0A8T3V6R8</accession>
<dbReference type="Proteomes" id="UP000783037">
    <property type="component" value="Unassembled WGS sequence"/>
</dbReference>
<sequence length="129" mass="14918">MLIFVDASYIIALIIEKDQWHEDAIKLLDRLKSEDKIITEAMIIESINLIGSCHGGKVGYMTFKYIKDNFTIFKSETLLEESLRYYLKFDGTLSLADCTAIHAMKENQIYEILSFDDDFDKVDGILRVH</sequence>
<dbReference type="GO" id="GO:0016075">
    <property type="term" value="P:rRNA catabolic process"/>
    <property type="evidence" value="ECO:0007669"/>
    <property type="project" value="TreeGrafter"/>
</dbReference>